<dbReference type="EMBL" id="KV417697">
    <property type="protein sequence ID" value="KZP09557.1"/>
    <property type="molecule type" value="Genomic_DNA"/>
</dbReference>
<evidence type="ECO:0000256" key="1">
    <source>
        <dbReference type="SAM" id="MobiDB-lite"/>
    </source>
</evidence>
<name>A0A165YHA0_9AGAM</name>
<organism evidence="3 4">
    <name type="scientific">Athelia psychrophila</name>
    <dbReference type="NCBI Taxonomy" id="1759441"/>
    <lineage>
        <taxon>Eukaryota</taxon>
        <taxon>Fungi</taxon>
        <taxon>Dikarya</taxon>
        <taxon>Basidiomycota</taxon>
        <taxon>Agaricomycotina</taxon>
        <taxon>Agaricomycetes</taxon>
        <taxon>Agaricomycetidae</taxon>
        <taxon>Atheliales</taxon>
        <taxon>Atheliaceae</taxon>
        <taxon>Athelia</taxon>
    </lineage>
</organism>
<evidence type="ECO:0000313" key="3">
    <source>
        <dbReference type="EMBL" id="KZP09557.1"/>
    </source>
</evidence>
<protein>
    <submittedName>
        <fullName evidence="3">Uncharacterized protein</fullName>
    </submittedName>
</protein>
<evidence type="ECO:0000313" key="4">
    <source>
        <dbReference type="Proteomes" id="UP000076532"/>
    </source>
</evidence>
<dbReference type="EMBL" id="KV417974">
    <property type="protein sequence ID" value="KZP03982.1"/>
    <property type="molecule type" value="Genomic_DNA"/>
</dbReference>
<accession>A0A165YHA0</accession>
<reference evidence="3 4" key="1">
    <citation type="journal article" date="2016" name="Mol. Biol. Evol.">
        <title>Comparative Genomics of Early-Diverging Mushroom-Forming Fungi Provides Insights into the Origins of Lignocellulose Decay Capabilities.</title>
        <authorList>
            <person name="Nagy L.G."/>
            <person name="Riley R."/>
            <person name="Tritt A."/>
            <person name="Adam C."/>
            <person name="Daum C."/>
            <person name="Floudas D."/>
            <person name="Sun H."/>
            <person name="Yadav J.S."/>
            <person name="Pangilinan J."/>
            <person name="Larsson K.H."/>
            <person name="Matsuura K."/>
            <person name="Barry K."/>
            <person name="Labutti K."/>
            <person name="Kuo R."/>
            <person name="Ohm R.A."/>
            <person name="Bhattacharya S.S."/>
            <person name="Shirouzu T."/>
            <person name="Yoshinaga Y."/>
            <person name="Martin F.M."/>
            <person name="Grigoriev I.V."/>
            <person name="Hibbett D.S."/>
        </authorList>
    </citation>
    <scope>NUCLEOTIDE SEQUENCE [LARGE SCALE GENOMIC DNA]</scope>
    <source>
        <strain evidence="3 4">CBS 109695</strain>
    </source>
</reference>
<gene>
    <name evidence="3" type="ORF">FIBSPDRAFT_873488</name>
    <name evidence="2" type="ORF">FIBSPDRAFT_878972</name>
</gene>
<feature type="non-terminal residue" evidence="3">
    <location>
        <position position="1"/>
    </location>
</feature>
<dbReference type="AlphaFoldDB" id="A0A165YHA0"/>
<evidence type="ECO:0000313" key="2">
    <source>
        <dbReference type="EMBL" id="KZP03982.1"/>
    </source>
</evidence>
<feature type="compositionally biased region" description="Basic residues" evidence="1">
    <location>
        <begin position="33"/>
        <end position="42"/>
    </location>
</feature>
<keyword evidence="4" id="KW-1185">Reference proteome</keyword>
<dbReference type="Proteomes" id="UP000076532">
    <property type="component" value="Unassembled WGS sequence"/>
</dbReference>
<feature type="region of interest" description="Disordered" evidence="1">
    <location>
        <begin position="28"/>
        <end position="55"/>
    </location>
</feature>
<proteinExistence type="predicted"/>
<sequence>GGGSKRHSAETSHRCLGYLSETETKIENENHTPPHHHRRTAHAHITEEDAPAFAN</sequence>